<dbReference type="InterPro" id="IPR006059">
    <property type="entry name" value="SBP"/>
</dbReference>
<evidence type="ECO:0000313" key="1">
    <source>
        <dbReference type="EMBL" id="GAG96383.1"/>
    </source>
</evidence>
<evidence type="ECO:0008006" key="2">
    <source>
        <dbReference type="Google" id="ProtNLM"/>
    </source>
</evidence>
<dbReference type="SUPFAM" id="SSF53850">
    <property type="entry name" value="Periplasmic binding protein-like II"/>
    <property type="match status" value="1"/>
</dbReference>
<dbReference type="InterPro" id="IPR050490">
    <property type="entry name" value="Bact_solute-bd_prot1"/>
</dbReference>
<protein>
    <recommendedName>
        <fullName evidence="2">ABC transporter substrate-binding protein</fullName>
    </recommendedName>
</protein>
<dbReference type="Gene3D" id="3.40.190.10">
    <property type="entry name" value="Periplasmic binding protein-like II"/>
    <property type="match status" value="1"/>
</dbReference>
<gene>
    <name evidence="1" type="ORF">S01H4_39063</name>
</gene>
<name>X1CJH0_9ZZZZ</name>
<sequence length="291" mass="31687">ITPDLYSTDEVGNIIFEAASGKITGSDGNFYGIPWGTGANAAGILIHKDLFDEWVAGKDISKIFAPITPDLYSTDEVGNIIFEAASGKITGSDGNFYGIPWGTGANAAGILIHKDLFDEAGIDQASIQTWDDVKDASKKLAKYNDDGSIERSGIIFTYTEAANLFLDVIVGQGAGEKLLNSETGEWNFNIPEAKNSLELLNWFVDEKVFDPTSGDPFTSFPNKLAAMLVIGPWSLGAWGDQYPDLKLDYMYMPKYPGVDKNVHSVVSWACMAVSKRLEGDKRNAALLYIKE</sequence>
<dbReference type="Pfam" id="PF13416">
    <property type="entry name" value="SBP_bac_8"/>
    <property type="match status" value="1"/>
</dbReference>
<feature type="non-terminal residue" evidence="1">
    <location>
        <position position="1"/>
    </location>
</feature>
<feature type="non-terminal residue" evidence="1">
    <location>
        <position position="291"/>
    </location>
</feature>
<accession>X1CJH0</accession>
<dbReference type="EMBL" id="BART01021120">
    <property type="protein sequence ID" value="GAG96383.1"/>
    <property type="molecule type" value="Genomic_DNA"/>
</dbReference>
<reference evidence="1" key="1">
    <citation type="journal article" date="2014" name="Front. Microbiol.">
        <title>High frequency of phylogenetically diverse reductive dehalogenase-homologous genes in deep subseafloor sedimentary metagenomes.</title>
        <authorList>
            <person name="Kawai M."/>
            <person name="Futagami T."/>
            <person name="Toyoda A."/>
            <person name="Takaki Y."/>
            <person name="Nishi S."/>
            <person name="Hori S."/>
            <person name="Arai W."/>
            <person name="Tsubouchi T."/>
            <person name="Morono Y."/>
            <person name="Uchiyama I."/>
            <person name="Ito T."/>
            <person name="Fujiyama A."/>
            <person name="Inagaki F."/>
            <person name="Takami H."/>
        </authorList>
    </citation>
    <scope>NUCLEOTIDE SEQUENCE</scope>
    <source>
        <strain evidence="1">Expedition CK06-06</strain>
    </source>
</reference>
<proteinExistence type="predicted"/>
<dbReference type="AlphaFoldDB" id="X1CJH0"/>
<organism evidence="1">
    <name type="scientific">marine sediment metagenome</name>
    <dbReference type="NCBI Taxonomy" id="412755"/>
    <lineage>
        <taxon>unclassified sequences</taxon>
        <taxon>metagenomes</taxon>
        <taxon>ecological metagenomes</taxon>
    </lineage>
</organism>
<dbReference type="PANTHER" id="PTHR43649">
    <property type="entry name" value="ARABINOSE-BINDING PROTEIN-RELATED"/>
    <property type="match status" value="1"/>
</dbReference>
<comment type="caution">
    <text evidence="1">The sequence shown here is derived from an EMBL/GenBank/DDBJ whole genome shotgun (WGS) entry which is preliminary data.</text>
</comment>